<dbReference type="EMBL" id="KZ308748">
    <property type="protein sequence ID" value="KAG8233869.1"/>
    <property type="molecule type" value="Genomic_DNA"/>
</dbReference>
<feature type="non-terminal residue" evidence="2">
    <location>
        <position position="247"/>
    </location>
</feature>
<evidence type="ECO:0000313" key="2">
    <source>
        <dbReference type="EMBL" id="KAG8233869.1"/>
    </source>
</evidence>
<evidence type="ECO:0000256" key="1">
    <source>
        <dbReference type="SAM" id="MobiDB-lite"/>
    </source>
</evidence>
<comment type="caution">
    <text evidence="2">The sequence shown here is derived from an EMBL/GenBank/DDBJ whole genome shotgun (WGS) entry which is preliminary data.</text>
</comment>
<gene>
    <name evidence="2" type="ORF">J437_LFUL006892</name>
</gene>
<evidence type="ECO:0000313" key="3">
    <source>
        <dbReference type="Proteomes" id="UP000792457"/>
    </source>
</evidence>
<sequence length="247" mass="26899">MALRHTPITISIATLCREHCRGIEDLVEAASGGPDSPSRTYPKAGLIFRTASFRQTSSPPQTPVHSPSAPCIPSTPNVNGHAGTKTTVGEERRTSIRKDESDSSEYSQQIRRRSVENDRGSSPTSRRSGEITTVSRQPIVDEYDDQEGQAVTVEQRTVVVTNGSTGSRSFLGNQTKVTGVQDVLSRMREADNEGPAEGDTVEDSEARALLNKFLGAQVILQGMEPLINAQSPSLVRQVEKQRVQKKQ</sequence>
<dbReference type="Proteomes" id="UP000792457">
    <property type="component" value="Unassembled WGS sequence"/>
</dbReference>
<protein>
    <submittedName>
        <fullName evidence="2">Uncharacterized protein</fullName>
    </submittedName>
</protein>
<dbReference type="OrthoDB" id="6381429at2759"/>
<keyword evidence="3" id="KW-1185">Reference proteome</keyword>
<dbReference type="AlphaFoldDB" id="A0A8K0P7R4"/>
<accession>A0A8K0P7R4</accession>
<feature type="compositionally biased region" description="Polar residues" evidence="1">
    <location>
        <begin position="54"/>
        <end position="65"/>
    </location>
</feature>
<reference evidence="2" key="1">
    <citation type="submission" date="2013-04" db="EMBL/GenBank/DDBJ databases">
        <authorList>
            <person name="Qu J."/>
            <person name="Murali S.C."/>
            <person name="Bandaranaike D."/>
            <person name="Bellair M."/>
            <person name="Blankenburg K."/>
            <person name="Chao H."/>
            <person name="Dinh H."/>
            <person name="Doddapaneni H."/>
            <person name="Downs B."/>
            <person name="Dugan-Rocha S."/>
            <person name="Elkadiri S."/>
            <person name="Gnanaolivu R.D."/>
            <person name="Hernandez B."/>
            <person name="Javaid M."/>
            <person name="Jayaseelan J.C."/>
            <person name="Lee S."/>
            <person name="Li M."/>
            <person name="Ming W."/>
            <person name="Munidasa M."/>
            <person name="Muniz J."/>
            <person name="Nguyen L."/>
            <person name="Ongeri F."/>
            <person name="Osuji N."/>
            <person name="Pu L.-L."/>
            <person name="Puazo M."/>
            <person name="Qu C."/>
            <person name="Quiroz J."/>
            <person name="Raj R."/>
            <person name="Weissenberger G."/>
            <person name="Xin Y."/>
            <person name="Zou X."/>
            <person name="Han Y."/>
            <person name="Richards S."/>
            <person name="Worley K."/>
            <person name="Muzny D."/>
            <person name="Gibbs R."/>
        </authorList>
    </citation>
    <scope>NUCLEOTIDE SEQUENCE</scope>
    <source>
        <strain evidence="2">Sampled in the wild</strain>
    </source>
</reference>
<feature type="compositionally biased region" description="Polar residues" evidence="1">
    <location>
        <begin position="120"/>
        <end position="136"/>
    </location>
</feature>
<feature type="region of interest" description="Disordered" evidence="1">
    <location>
        <begin position="54"/>
        <end position="138"/>
    </location>
</feature>
<organism evidence="2 3">
    <name type="scientific">Ladona fulva</name>
    <name type="common">Scarce chaser dragonfly</name>
    <name type="synonym">Libellula fulva</name>
    <dbReference type="NCBI Taxonomy" id="123851"/>
    <lineage>
        <taxon>Eukaryota</taxon>
        <taxon>Metazoa</taxon>
        <taxon>Ecdysozoa</taxon>
        <taxon>Arthropoda</taxon>
        <taxon>Hexapoda</taxon>
        <taxon>Insecta</taxon>
        <taxon>Pterygota</taxon>
        <taxon>Palaeoptera</taxon>
        <taxon>Odonata</taxon>
        <taxon>Epiprocta</taxon>
        <taxon>Anisoptera</taxon>
        <taxon>Libelluloidea</taxon>
        <taxon>Libellulidae</taxon>
        <taxon>Ladona</taxon>
    </lineage>
</organism>
<proteinExistence type="predicted"/>
<name>A0A8K0P7R4_LADFU</name>
<feature type="compositionally biased region" description="Basic and acidic residues" evidence="1">
    <location>
        <begin position="88"/>
        <end position="101"/>
    </location>
</feature>
<reference evidence="2" key="2">
    <citation type="submission" date="2017-10" db="EMBL/GenBank/DDBJ databases">
        <title>Ladona fulva Genome sequencing and assembly.</title>
        <authorList>
            <person name="Murali S."/>
            <person name="Richards S."/>
            <person name="Bandaranaike D."/>
            <person name="Bellair M."/>
            <person name="Blankenburg K."/>
            <person name="Chao H."/>
            <person name="Dinh H."/>
            <person name="Doddapaneni H."/>
            <person name="Dugan-Rocha S."/>
            <person name="Elkadiri S."/>
            <person name="Gnanaolivu R."/>
            <person name="Hernandez B."/>
            <person name="Skinner E."/>
            <person name="Javaid M."/>
            <person name="Lee S."/>
            <person name="Li M."/>
            <person name="Ming W."/>
            <person name="Munidasa M."/>
            <person name="Muniz J."/>
            <person name="Nguyen L."/>
            <person name="Hughes D."/>
            <person name="Osuji N."/>
            <person name="Pu L.-L."/>
            <person name="Puazo M."/>
            <person name="Qu C."/>
            <person name="Quiroz J."/>
            <person name="Raj R."/>
            <person name="Weissenberger G."/>
            <person name="Xin Y."/>
            <person name="Zou X."/>
            <person name="Han Y."/>
            <person name="Worley K."/>
            <person name="Muzny D."/>
            <person name="Gibbs R."/>
        </authorList>
    </citation>
    <scope>NUCLEOTIDE SEQUENCE</scope>
    <source>
        <strain evidence="2">Sampled in the wild</strain>
    </source>
</reference>